<dbReference type="AlphaFoldDB" id="A0A819A7H2"/>
<dbReference type="Pfam" id="PF00646">
    <property type="entry name" value="F-box"/>
    <property type="match status" value="1"/>
</dbReference>
<dbReference type="Gene3D" id="3.80.10.10">
    <property type="entry name" value="Ribonuclease Inhibitor"/>
    <property type="match status" value="1"/>
</dbReference>
<dbReference type="SMART" id="SM00256">
    <property type="entry name" value="FBOX"/>
    <property type="match status" value="1"/>
</dbReference>
<name>A0A819A7H2_9BILA</name>
<dbReference type="PROSITE" id="PS50181">
    <property type="entry name" value="FBOX"/>
    <property type="match status" value="1"/>
</dbReference>
<proteinExistence type="predicted"/>
<dbReference type="EMBL" id="CAJOBE010001869">
    <property type="protein sequence ID" value="CAF3781070.1"/>
    <property type="molecule type" value="Genomic_DNA"/>
</dbReference>
<dbReference type="InterPro" id="IPR032675">
    <property type="entry name" value="LRR_dom_sf"/>
</dbReference>
<dbReference type="Proteomes" id="UP000663874">
    <property type="component" value="Unassembled WGS sequence"/>
</dbReference>
<dbReference type="InterPro" id="IPR001810">
    <property type="entry name" value="F-box_dom"/>
</dbReference>
<gene>
    <name evidence="2" type="ORF">FNK824_LOCUS13915</name>
</gene>
<accession>A0A819A7H2</accession>
<evidence type="ECO:0000313" key="3">
    <source>
        <dbReference type="Proteomes" id="UP000663874"/>
    </source>
</evidence>
<evidence type="ECO:0000313" key="2">
    <source>
        <dbReference type="EMBL" id="CAF3781070.1"/>
    </source>
</evidence>
<organism evidence="2 3">
    <name type="scientific">Rotaria sordida</name>
    <dbReference type="NCBI Taxonomy" id="392033"/>
    <lineage>
        <taxon>Eukaryota</taxon>
        <taxon>Metazoa</taxon>
        <taxon>Spiralia</taxon>
        <taxon>Gnathifera</taxon>
        <taxon>Rotifera</taxon>
        <taxon>Eurotatoria</taxon>
        <taxon>Bdelloidea</taxon>
        <taxon>Philodinida</taxon>
        <taxon>Philodinidae</taxon>
        <taxon>Rotaria</taxon>
    </lineage>
</organism>
<feature type="domain" description="F-box" evidence="1">
    <location>
        <begin position="6"/>
        <end position="53"/>
    </location>
</feature>
<protein>
    <recommendedName>
        <fullName evidence="1">F-box domain-containing protein</fullName>
    </recommendedName>
</protein>
<reference evidence="2" key="1">
    <citation type="submission" date="2021-02" db="EMBL/GenBank/DDBJ databases">
        <authorList>
            <person name="Nowell W R."/>
        </authorList>
    </citation>
    <scope>NUCLEOTIDE SEQUENCE</scope>
</reference>
<dbReference type="SUPFAM" id="SSF81383">
    <property type="entry name" value="F-box domain"/>
    <property type="match status" value="1"/>
</dbReference>
<dbReference type="CDD" id="cd09917">
    <property type="entry name" value="F-box_SF"/>
    <property type="match status" value="1"/>
</dbReference>
<evidence type="ECO:0000259" key="1">
    <source>
        <dbReference type="PROSITE" id="PS50181"/>
    </source>
</evidence>
<dbReference type="InterPro" id="IPR036047">
    <property type="entry name" value="F-box-like_dom_sf"/>
</dbReference>
<sequence length="585" mass="69214">MSNELKSSLETLPIELIYRIFDNLNLETILSFRYVCQRFYSITNTFNRYKFDLKLISKYHFDLICRIIHPENVISLTLSDDDMTPGQISSFISRFSIDQFNRLRTLTLCKITEQDLNKFLKHMTISSLTSLIIEQRDCYTSANSQLTMSILSHTMTQSNLCKLELDMRSYCTDEILWPSQFSIKYLTISNCNFNQIIIILRHSSHLQSFIVKNCIIHNLTKTISISSDLKPLKQLTSMIFEDSELSMDTLGWFLSSIPSLIYLKLEGRPFMYDSIFGQIRLENFIQTKLHHLEKFEFFFRFVYSEVIQNRSTSIETRLEQFRTPFWLENKRCFVNCDYIKSSGEILLYSIPICNHRFEYYDDSNKISSSTSSTIYNDSIIMDNVRELDLHLKNITSTSMIKKNVQPMFRKLTKLKLIISDDWSLDSFQFVSTLIDLSHLVKIILIISSRGDFLQEMILNFFDLMKQARNVCSLEIFNRWHGISYFMNIENFCSIIPQHIKHLDIDIVNINDMKVILERLEQLSSVKFKFSFEKWIFAKEILEWISQKRNNSTHLKEMHYLSLWIGKKKNILPSRTISHKRIKLTH</sequence>
<comment type="caution">
    <text evidence="2">The sequence shown here is derived from an EMBL/GenBank/DDBJ whole genome shotgun (WGS) entry which is preliminary data.</text>
</comment>
<dbReference type="SUPFAM" id="SSF52047">
    <property type="entry name" value="RNI-like"/>
    <property type="match status" value="1"/>
</dbReference>